<proteinExistence type="predicted"/>
<gene>
    <name evidence="3" type="ORF">HPBE_LOCUS11404</name>
</gene>
<accession>A0A3P7YLN3</accession>
<evidence type="ECO:0000313" key="4">
    <source>
        <dbReference type="Proteomes" id="UP000050761"/>
    </source>
</evidence>
<accession>A0A183FTJ9</accession>
<keyword evidence="4" id="KW-1185">Reference proteome</keyword>
<organism evidence="4 5">
    <name type="scientific">Heligmosomoides polygyrus</name>
    <name type="common">Parasitic roundworm</name>
    <dbReference type="NCBI Taxonomy" id="6339"/>
    <lineage>
        <taxon>Eukaryota</taxon>
        <taxon>Metazoa</taxon>
        <taxon>Ecdysozoa</taxon>
        <taxon>Nematoda</taxon>
        <taxon>Chromadorea</taxon>
        <taxon>Rhabditida</taxon>
        <taxon>Rhabditina</taxon>
        <taxon>Rhabditomorpha</taxon>
        <taxon>Strongyloidea</taxon>
        <taxon>Heligmosomidae</taxon>
        <taxon>Heligmosomoides</taxon>
    </lineage>
</organism>
<dbReference type="Pfam" id="PF18701">
    <property type="entry name" value="DUF5641"/>
    <property type="match status" value="1"/>
</dbReference>
<feature type="compositionally biased region" description="Basic and acidic residues" evidence="1">
    <location>
        <begin position="482"/>
        <end position="493"/>
    </location>
</feature>
<evidence type="ECO:0000313" key="3">
    <source>
        <dbReference type="EMBL" id="VDO88481.1"/>
    </source>
</evidence>
<reference evidence="3 4" key="1">
    <citation type="submission" date="2018-11" db="EMBL/GenBank/DDBJ databases">
        <authorList>
            <consortium name="Pathogen Informatics"/>
        </authorList>
    </citation>
    <scope>NUCLEOTIDE SEQUENCE [LARGE SCALE GENOMIC DNA]</scope>
</reference>
<evidence type="ECO:0000256" key="1">
    <source>
        <dbReference type="SAM" id="MobiDB-lite"/>
    </source>
</evidence>
<name>A0A183FTJ9_HELPZ</name>
<dbReference type="InterPro" id="IPR040676">
    <property type="entry name" value="DUF5641"/>
</dbReference>
<feature type="region of interest" description="Disordered" evidence="1">
    <location>
        <begin position="473"/>
        <end position="493"/>
    </location>
</feature>
<protein>
    <submittedName>
        <fullName evidence="5">DUF5641 domain-containing protein</fullName>
    </submittedName>
</protein>
<dbReference type="WBParaSite" id="HPBE_0001140301-mRNA-1">
    <property type="protein sequence ID" value="HPBE_0001140301-mRNA-1"/>
    <property type="gene ID" value="HPBE_0001140301"/>
</dbReference>
<feature type="domain" description="DUF5641" evidence="2">
    <location>
        <begin position="375"/>
        <end position="468"/>
    </location>
</feature>
<dbReference type="OrthoDB" id="8019190at2759"/>
<sequence>MHHLDNIIVSREKYEDSTTLCHRDSNAGVSEVVTHATTVPIQSADDVEETTTKCYARIDHTEANLPRIEIAPGRARSEPAATIGIAPRGIATHRGAHLKIGISREVQREKDPVHVQQKVYIFEDRDPLHESASEPRTTTATIVAQLETGDVRPVALSRNMKYGFSNGSPESPHTIVAPLHDDDEDVIKRLWSLESIGIMEDHHQNADSELDDHILAKFRRTAFINGFLYVQFPWKDSHPKLRDNKQLAFCRLVNQYQKLRKSPAAWAQYAKAIEDHMAAGFVEEAREYVFDDHRKSVGRSLLPLETLQTTVVEFEAIINSRPITPFRESDTFAHTLKPADFISPEVNIQVPPIPQIPQDFFDSSHKLAAWIKESLQVLDRFWDLWRSDYLAALKERQQLRIRQPRSSNITPGVGDVVIMGDNNTPRGLWPLAVITKLNYAPDKVARSAVVRTTNGKFLTRSITQLYPLELAAPQALEPNDNDTSKEKPALEQKRVQPLRAAKAAHRFITTNISINSPHLLSDGVDLLISRIH</sequence>
<evidence type="ECO:0000259" key="2">
    <source>
        <dbReference type="Pfam" id="PF18701"/>
    </source>
</evidence>
<dbReference type="PANTHER" id="PTHR47331">
    <property type="entry name" value="PHD-TYPE DOMAIN-CONTAINING PROTEIN"/>
    <property type="match status" value="1"/>
</dbReference>
<dbReference type="Proteomes" id="UP000050761">
    <property type="component" value="Unassembled WGS sequence"/>
</dbReference>
<evidence type="ECO:0000313" key="5">
    <source>
        <dbReference type="WBParaSite" id="HPBE_0001140301-mRNA-1"/>
    </source>
</evidence>
<reference evidence="5" key="2">
    <citation type="submission" date="2019-09" db="UniProtKB">
        <authorList>
            <consortium name="WormBaseParasite"/>
        </authorList>
    </citation>
    <scope>IDENTIFICATION</scope>
</reference>
<dbReference type="EMBL" id="UZAH01027089">
    <property type="protein sequence ID" value="VDO88481.1"/>
    <property type="molecule type" value="Genomic_DNA"/>
</dbReference>
<dbReference type="AlphaFoldDB" id="A0A183FTJ9"/>